<gene>
    <name evidence="1" type="ORF">HMN09_01328700</name>
</gene>
<evidence type="ECO:0000313" key="2">
    <source>
        <dbReference type="Proteomes" id="UP000613580"/>
    </source>
</evidence>
<protein>
    <submittedName>
        <fullName evidence="1">Tkl tkl-ccin protein kinase</fullName>
    </submittedName>
</protein>
<keyword evidence="1" id="KW-0808">Transferase</keyword>
<dbReference type="Proteomes" id="UP000613580">
    <property type="component" value="Unassembled WGS sequence"/>
</dbReference>
<reference evidence="1" key="1">
    <citation type="submission" date="2020-05" db="EMBL/GenBank/DDBJ databases">
        <title>Mycena genomes resolve the evolution of fungal bioluminescence.</title>
        <authorList>
            <person name="Tsai I.J."/>
        </authorList>
    </citation>
    <scope>NUCLEOTIDE SEQUENCE</scope>
    <source>
        <strain evidence="1">110903Hualien_Pintung</strain>
    </source>
</reference>
<dbReference type="GO" id="GO:0016301">
    <property type="term" value="F:kinase activity"/>
    <property type="evidence" value="ECO:0007669"/>
    <property type="project" value="UniProtKB-KW"/>
</dbReference>
<keyword evidence="2" id="KW-1185">Reference proteome</keyword>
<dbReference type="OrthoDB" id="3222453at2759"/>
<dbReference type="EMBL" id="JACAZE010000028">
    <property type="protein sequence ID" value="KAF7289661.1"/>
    <property type="molecule type" value="Genomic_DNA"/>
</dbReference>
<proteinExistence type="predicted"/>
<dbReference type="AlphaFoldDB" id="A0A8H6S096"/>
<sequence>MDRKDRGKQDLQSKSNMTFISFQTHPIPPSTTTEDSAAVPVVPNHTPHPTPLFMPYNSTAAQAYQTIASDQNGCPLLAPEPNENAPIPYKETGVRIGDFGLLRNGGGAFEYIFNACLPADDPVNAHWGYHSPGTVISSATAHEATLGLDTSSTLPPTVPAVAGSSVKLSFRSRVGAVLVLPNGATREDLLSKDGFRKHVQEQAEAWYTFAVRVGFWPSSNPNDKLFVVTGCDKTSAWALASASSLSGSIDFNLDLSFGAIESSIKPKFDWQRSASATVRMSEGALGTENQ</sequence>
<keyword evidence="1" id="KW-0418">Kinase</keyword>
<name>A0A8H6S096_MYCCL</name>
<organism evidence="1 2">
    <name type="scientific">Mycena chlorophos</name>
    <name type="common">Agaric fungus</name>
    <name type="synonym">Agaricus chlorophos</name>
    <dbReference type="NCBI Taxonomy" id="658473"/>
    <lineage>
        <taxon>Eukaryota</taxon>
        <taxon>Fungi</taxon>
        <taxon>Dikarya</taxon>
        <taxon>Basidiomycota</taxon>
        <taxon>Agaricomycotina</taxon>
        <taxon>Agaricomycetes</taxon>
        <taxon>Agaricomycetidae</taxon>
        <taxon>Agaricales</taxon>
        <taxon>Marasmiineae</taxon>
        <taxon>Mycenaceae</taxon>
        <taxon>Mycena</taxon>
    </lineage>
</organism>
<comment type="caution">
    <text evidence="1">The sequence shown here is derived from an EMBL/GenBank/DDBJ whole genome shotgun (WGS) entry which is preliminary data.</text>
</comment>
<accession>A0A8H6S096</accession>
<evidence type="ECO:0000313" key="1">
    <source>
        <dbReference type="EMBL" id="KAF7289661.1"/>
    </source>
</evidence>